<evidence type="ECO:0000256" key="2">
    <source>
        <dbReference type="ARBA" id="ARBA00022617"/>
    </source>
</evidence>
<dbReference type="Proteomes" id="UP000198242">
    <property type="component" value="Chromosome I"/>
</dbReference>
<evidence type="ECO:0000313" key="12">
    <source>
        <dbReference type="Proteomes" id="UP000198242"/>
    </source>
</evidence>
<evidence type="ECO:0000256" key="6">
    <source>
        <dbReference type="ARBA" id="ARBA00023004"/>
    </source>
</evidence>
<keyword evidence="6 10" id="KW-0408">Iron</keyword>
<gene>
    <name evidence="11" type="ORF">GA0074695_5930</name>
</gene>
<dbReference type="OrthoDB" id="3341576at2"/>
<evidence type="ECO:0000256" key="5">
    <source>
        <dbReference type="ARBA" id="ARBA00023002"/>
    </source>
</evidence>
<dbReference type="GO" id="GO:0020037">
    <property type="term" value="F:heme binding"/>
    <property type="evidence" value="ECO:0007669"/>
    <property type="project" value="InterPro"/>
</dbReference>
<reference evidence="12" key="1">
    <citation type="submission" date="2016-06" db="EMBL/GenBank/DDBJ databases">
        <authorList>
            <person name="Varghese N."/>
            <person name="Submissions Spin"/>
        </authorList>
    </citation>
    <scope>NUCLEOTIDE SEQUENCE [LARGE SCALE GENOMIC DNA]</scope>
    <source>
        <strain evidence="12">DSM 43909</strain>
    </source>
</reference>
<dbReference type="PANTHER" id="PTHR46696">
    <property type="entry name" value="P450, PUTATIVE (EUROFUNG)-RELATED"/>
    <property type="match status" value="1"/>
</dbReference>
<dbReference type="Gene3D" id="1.10.630.10">
    <property type="entry name" value="Cytochrome P450"/>
    <property type="match status" value="1"/>
</dbReference>
<dbReference type="EMBL" id="LT607411">
    <property type="protein sequence ID" value="SCF35117.1"/>
    <property type="molecule type" value="Genomic_DNA"/>
</dbReference>
<dbReference type="PRINTS" id="PR00359">
    <property type="entry name" value="BP450"/>
</dbReference>
<dbReference type="AlphaFoldDB" id="A0A1C4ZPW8"/>
<dbReference type="PANTHER" id="PTHR46696:SF1">
    <property type="entry name" value="CYTOCHROME P450 YJIB-RELATED"/>
    <property type="match status" value="1"/>
</dbReference>
<evidence type="ECO:0000256" key="7">
    <source>
        <dbReference type="ARBA" id="ARBA00023033"/>
    </source>
</evidence>
<evidence type="ECO:0000256" key="4">
    <source>
        <dbReference type="ARBA" id="ARBA00022857"/>
    </source>
</evidence>
<comment type="pathway">
    <text evidence="9">Antibiotic biosynthesis; mycinamicin biosynthesis.</text>
</comment>
<evidence type="ECO:0000313" key="11">
    <source>
        <dbReference type="EMBL" id="SCF35117.1"/>
    </source>
</evidence>
<evidence type="ECO:0000256" key="3">
    <source>
        <dbReference type="ARBA" id="ARBA00022723"/>
    </source>
</evidence>
<keyword evidence="2 10" id="KW-0349">Heme</keyword>
<dbReference type="RefSeq" id="WP_089009167.1">
    <property type="nucleotide sequence ID" value="NZ_LT607411.1"/>
</dbReference>
<keyword evidence="8" id="KW-0045">Antibiotic biosynthesis</keyword>
<dbReference type="FunFam" id="1.10.630.10:FF:000018">
    <property type="entry name" value="Cytochrome P450 monooxygenase"/>
    <property type="match status" value="1"/>
</dbReference>
<comment type="similarity">
    <text evidence="1 10">Belongs to the cytochrome P450 family.</text>
</comment>
<dbReference type="InterPro" id="IPR001128">
    <property type="entry name" value="Cyt_P450"/>
</dbReference>
<dbReference type="InterPro" id="IPR017972">
    <property type="entry name" value="Cyt_P450_CS"/>
</dbReference>
<name>A0A1C4ZPW8_MICVI</name>
<dbReference type="GO" id="GO:0004497">
    <property type="term" value="F:monooxygenase activity"/>
    <property type="evidence" value="ECO:0007669"/>
    <property type="project" value="UniProtKB-KW"/>
</dbReference>
<dbReference type="InterPro" id="IPR036396">
    <property type="entry name" value="Cyt_P450_sf"/>
</dbReference>
<accession>A0A1C4ZPW8</accession>
<dbReference type="Pfam" id="PF00067">
    <property type="entry name" value="p450"/>
    <property type="match status" value="1"/>
</dbReference>
<organism evidence="11 12">
    <name type="scientific">Micromonospora viridifaciens</name>
    <dbReference type="NCBI Taxonomy" id="1881"/>
    <lineage>
        <taxon>Bacteria</taxon>
        <taxon>Bacillati</taxon>
        <taxon>Actinomycetota</taxon>
        <taxon>Actinomycetes</taxon>
        <taxon>Micromonosporales</taxon>
        <taxon>Micromonosporaceae</taxon>
        <taxon>Micromonospora</taxon>
    </lineage>
</organism>
<dbReference type="PROSITE" id="PS00086">
    <property type="entry name" value="CYTOCHROME_P450"/>
    <property type="match status" value="1"/>
</dbReference>
<evidence type="ECO:0000256" key="10">
    <source>
        <dbReference type="RuleBase" id="RU000461"/>
    </source>
</evidence>
<dbReference type="GO" id="GO:0017000">
    <property type="term" value="P:antibiotic biosynthetic process"/>
    <property type="evidence" value="ECO:0007669"/>
    <property type="project" value="UniProtKB-KW"/>
</dbReference>
<evidence type="ECO:0000256" key="1">
    <source>
        <dbReference type="ARBA" id="ARBA00010617"/>
    </source>
</evidence>
<keyword evidence="3 10" id="KW-0479">Metal-binding</keyword>
<sequence length="425" mass="45773">MTTEANGTTADHGLPEVATDLASAAEPAPTYPFPAECPFQLPPALAHLRRTAPVARVQLSTGAPAYLMSSYQHVREVLTDERFSRRPVRARAVDAPTGGRPGTAASAFDFGLFIADPADHARWRRHVNQVFNVRQAEAMRPQVGQIVEDLLDELRTNPSPVDLMEQFAFRLPLHVLYALFEVPDDLRVAFAQWAASLRAGGASMEAFGAAMARLHGAAVELVATRRARPSDGPLSQLIHAADGYSDTDLVATVLLLTIAGYETVAAQIGNGLLALFQHPAELGRLRSGAVPVATAVEEILRYAQASTGFAGMTYASCDVTVADVVVPAGAAVFVSIDAAGRDERRMPDPESFDLTRGSANSHLTFGAGAHFCLGAPLARVELQESFSRLFRRFPDLALAYPVTEVAMTSNRFNRLPARLEVRLHP</sequence>
<proteinExistence type="inferred from homology"/>
<dbReference type="GO" id="GO:0016705">
    <property type="term" value="F:oxidoreductase activity, acting on paired donors, with incorporation or reduction of molecular oxygen"/>
    <property type="evidence" value="ECO:0007669"/>
    <property type="project" value="InterPro"/>
</dbReference>
<keyword evidence="5 10" id="KW-0560">Oxidoreductase</keyword>
<dbReference type="PRINTS" id="PR00385">
    <property type="entry name" value="P450"/>
</dbReference>
<evidence type="ECO:0000256" key="8">
    <source>
        <dbReference type="ARBA" id="ARBA00023194"/>
    </source>
</evidence>
<evidence type="ECO:0000256" key="9">
    <source>
        <dbReference type="ARBA" id="ARBA00060683"/>
    </source>
</evidence>
<protein>
    <submittedName>
        <fullName evidence="11">Cytochrome P450</fullName>
    </submittedName>
</protein>
<dbReference type="SUPFAM" id="SSF48264">
    <property type="entry name" value="Cytochrome P450"/>
    <property type="match status" value="1"/>
</dbReference>
<keyword evidence="12" id="KW-1185">Reference proteome</keyword>
<keyword evidence="4" id="KW-0521">NADP</keyword>
<dbReference type="GO" id="GO:0005506">
    <property type="term" value="F:iron ion binding"/>
    <property type="evidence" value="ECO:0007669"/>
    <property type="project" value="InterPro"/>
</dbReference>
<keyword evidence="7 10" id="KW-0503">Monooxygenase</keyword>
<dbReference type="InterPro" id="IPR002397">
    <property type="entry name" value="Cyt_P450_B"/>
</dbReference>